<keyword evidence="1" id="KW-0175">Coiled coil</keyword>
<accession>A0A8S1VIX8</accession>
<dbReference type="OMA" id="MAITNLM"/>
<dbReference type="Proteomes" id="UP000683925">
    <property type="component" value="Unassembled WGS sequence"/>
</dbReference>
<comment type="caution">
    <text evidence="3">The sequence shown here is derived from an EMBL/GenBank/DDBJ whole genome shotgun (WGS) entry which is preliminary data.</text>
</comment>
<reference evidence="3" key="1">
    <citation type="submission" date="2021-01" db="EMBL/GenBank/DDBJ databases">
        <authorList>
            <consortium name="Genoscope - CEA"/>
            <person name="William W."/>
        </authorList>
    </citation>
    <scope>NUCLEOTIDE SEQUENCE</scope>
</reference>
<evidence type="ECO:0000313" key="3">
    <source>
        <dbReference type="EMBL" id="CAD8177204.1"/>
    </source>
</evidence>
<evidence type="ECO:0000313" key="4">
    <source>
        <dbReference type="Proteomes" id="UP000683925"/>
    </source>
</evidence>
<feature type="coiled-coil region" evidence="1">
    <location>
        <begin position="397"/>
        <end position="438"/>
    </location>
</feature>
<evidence type="ECO:0000256" key="2">
    <source>
        <dbReference type="SAM" id="MobiDB-lite"/>
    </source>
</evidence>
<sequence>MSQNDNYFPLSYNDHNHPLQKWRLHSNSMHSQPLIKIDFDHKPKMVYQLPDVFMTSRLNQLKQSFCENPKKSRKASKVSLNSLEVSPKIPKLTKSKEHKDKELSELHKSYCQFKKSLNRVKKQHLIAENNCEINPMNPNSSFYLNGVKLPYSLYVINKNRQMAITNLMNNASPHAHEQSQQQIQMIDNQIKKVRNIGPYIRDLKSEQIKIEGIQESILFAKCVLLNVVCELRFQEEVKEDYTSIIPSRVSFLAVMNKILLYINQYLLIMITSPNLIDSKFYELQNSTLASKSDHEEFKQILLRLWIQISKSFNEDFEEILQLGINSDIQDVMNAILIIEEARLEQIKCDRQQIQLLEDELKAIKQQNATPSGNDELRETQKQYRELSELVISLKLSNEDKEQQILEQTKLNKKLQVELNLLTSKINNLSLALVQSKEEKIQYMEQSQKEIKLLMEKELQQSKMIQILQIQKIELENMLKKSSQRNSVESSNHQASQTFKEDDQARILSCSPRTTHIDISKIVLQSLQNKKAEMVSGQSLSQIPYRFGK</sequence>
<protein>
    <submittedName>
        <fullName evidence="3">Uncharacterized protein</fullName>
    </submittedName>
</protein>
<gene>
    <name evidence="3" type="ORF">POCTA_138.1.T0680182</name>
</gene>
<organism evidence="3 4">
    <name type="scientific">Paramecium octaurelia</name>
    <dbReference type="NCBI Taxonomy" id="43137"/>
    <lineage>
        <taxon>Eukaryota</taxon>
        <taxon>Sar</taxon>
        <taxon>Alveolata</taxon>
        <taxon>Ciliophora</taxon>
        <taxon>Intramacronucleata</taxon>
        <taxon>Oligohymenophorea</taxon>
        <taxon>Peniculida</taxon>
        <taxon>Parameciidae</taxon>
        <taxon>Paramecium</taxon>
    </lineage>
</organism>
<feature type="compositionally biased region" description="Polar residues" evidence="2">
    <location>
        <begin position="483"/>
        <end position="497"/>
    </location>
</feature>
<name>A0A8S1VIX8_PAROT</name>
<keyword evidence="4" id="KW-1185">Reference proteome</keyword>
<feature type="region of interest" description="Disordered" evidence="2">
    <location>
        <begin position="483"/>
        <end position="503"/>
    </location>
</feature>
<dbReference type="AlphaFoldDB" id="A0A8S1VIX8"/>
<dbReference type="OrthoDB" id="306462at2759"/>
<proteinExistence type="predicted"/>
<evidence type="ECO:0000256" key="1">
    <source>
        <dbReference type="SAM" id="Coils"/>
    </source>
</evidence>
<dbReference type="EMBL" id="CAJJDP010000067">
    <property type="protein sequence ID" value="CAD8177204.1"/>
    <property type="molecule type" value="Genomic_DNA"/>
</dbReference>